<dbReference type="InterPro" id="IPR014722">
    <property type="entry name" value="Rib_uL2_dom2"/>
</dbReference>
<name>A0ABV6W201_9ACTN</name>
<dbReference type="Pfam" id="PF00467">
    <property type="entry name" value="KOW"/>
    <property type="match status" value="1"/>
</dbReference>
<sequence length="63" mass="6660">MGDPMALKAGDLVRITGGPFAGDTGPVHSVDHDRGRVRVLVLIFGDTATVDLPWLDVDLFQAG</sequence>
<dbReference type="InterPro" id="IPR005824">
    <property type="entry name" value="KOW"/>
</dbReference>
<evidence type="ECO:0000313" key="3">
    <source>
        <dbReference type="Proteomes" id="UP001592531"/>
    </source>
</evidence>
<accession>A0ABV6W201</accession>
<dbReference type="SMART" id="SM00739">
    <property type="entry name" value="KOW"/>
    <property type="match status" value="1"/>
</dbReference>
<reference evidence="2 3" key="1">
    <citation type="submission" date="2024-09" db="EMBL/GenBank/DDBJ databases">
        <authorList>
            <person name="Lee S.D."/>
        </authorList>
    </citation>
    <scope>NUCLEOTIDE SEQUENCE [LARGE SCALE GENOMIC DNA]</scope>
    <source>
        <strain evidence="2 3">N8-3</strain>
    </source>
</reference>
<evidence type="ECO:0000313" key="2">
    <source>
        <dbReference type="EMBL" id="MFC1420019.1"/>
    </source>
</evidence>
<dbReference type="Proteomes" id="UP001592531">
    <property type="component" value="Unassembled WGS sequence"/>
</dbReference>
<dbReference type="SUPFAM" id="SSF50104">
    <property type="entry name" value="Translation proteins SH3-like domain"/>
    <property type="match status" value="1"/>
</dbReference>
<gene>
    <name evidence="2" type="ORF">ACEZDE_25760</name>
</gene>
<dbReference type="CDD" id="cd06091">
    <property type="entry name" value="KOW_NusG"/>
    <property type="match status" value="1"/>
</dbReference>
<comment type="caution">
    <text evidence="2">The sequence shown here is derived from an EMBL/GenBank/DDBJ whole genome shotgun (WGS) entry which is preliminary data.</text>
</comment>
<keyword evidence="3" id="KW-1185">Reference proteome</keyword>
<dbReference type="InterPro" id="IPR008991">
    <property type="entry name" value="Translation_prot_SH3-like_sf"/>
</dbReference>
<proteinExistence type="predicted"/>
<feature type="domain" description="KOW" evidence="1">
    <location>
        <begin position="6"/>
        <end position="33"/>
    </location>
</feature>
<organism evidence="2 3">
    <name type="scientific">Streptacidiphilus cavernicola</name>
    <dbReference type="NCBI Taxonomy" id="3342716"/>
    <lineage>
        <taxon>Bacteria</taxon>
        <taxon>Bacillati</taxon>
        <taxon>Actinomycetota</taxon>
        <taxon>Actinomycetes</taxon>
        <taxon>Kitasatosporales</taxon>
        <taxon>Streptomycetaceae</taxon>
        <taxon>Streptacidiphilus</taxon>
    </lineage>
</organism>
<dbReference type="PRINTS" id="PR00338">
    <property type="entry name" value="NUSGTNSCPFCT"/>
</dbReference>
<evidence type="ECO:0000259" key="1">
    <source>
        <dbReference type="SMART" id="SM00739"/>
    </source>
</evidence>
<protein>
    <submittedName>
        <fullName evidence="2">KOW motif-containing protein</fullName>
    </submittedName>
</protein>
<dbReference type="Gene3D" id="2.30.30.30">
    <property type="match status" value="1"/>
</dbReference>
<dbReference type="EMBL" id="JBHFAB010000022">
    <property type="protein sequence ID" value="MFC1420019.1"/>
    <property type="molecule type" value="Genomic_DNA"/>
</dbReference>
<dbReference type="RefSeq" id="WP_380540430.1">
    <property type="nucleotide sequence ID" value="NZ_JBHFAB010000022.1"/>
</dbReference>
<dbReference type="InterPro" id="IPR001062">
    <property type="entry name" value="Transcrpt_antiterm_NusG"/>
</dbReference>